<comment type="caution">
    <text evidence="2">The sequence shown here is derived from an EMBL/GenBank/DDBJ whole genome shotgun (WGS) entry which is preliminary data.</text>
</comment>
<organism evidence="2 3">
    <name type="scientific">Schaalia cardiffensis F0333</name>
    <dbReference type="NCBI Taxonomy" id="888050"/>
    <lineage>
        <taxon>Bacteria</taxon>
        <taxon>Bacillati</taxon>
        <taxon>Actinomycetota</taxon>
        <taxon>Actinomycetes</taxon>
        <taxon>Actinomycetales</taxon>
        <taxon>Actinomycetaceae</taxon>
        <taxon>Schaalia</taxon>
    </lineage>
</organism>
<keyword evidence="2" id="KW-0436">Ligase</keyword>
<feature type="compositionally biased region" description="Basic and acidic residues" evidence="1">
    <location>
        <begin position="8"/>
        <end position="26"/>
    </location>
</feature>
<keyword evidence="3" id="KW-1185">Reference proteome</keyword>
<sequence>MLACTRKAPADSQRRKGEEDANRRMGEGPQVEASRPGVSMVRGDPARSVPIVQLQSERTSLPKLLPLTHLPGPSSVLVGVIPKGLGKHGATLH</sequence>
<protein>
    <submittedName>
        <fullName evidence="2">2,3-dihydroxybenzoate-AMP ligase</fullName>
        <ecNumber evidence="2">2.7.7.58</ecNumber>
    </submittedName>
</protein>
<feature type="region of interest" description="Disordered" evidence="1">
    <location>
        <begin position="1"/>
        <end position="44"/>
    </location>
</feature>
<evidence type="ECO:0000313" key="2">
    <source>
        <dbReference type="EMBL" id="ENO18395.1"/>
    </source>
</evidence>
<keyword evidence="2" id="KW-0808">Transferase</keyword>
<evidence type="ECO:0000313" key="3">
    <source>
        <dbReference type="Proteomes" id="UP000013015"/>
    </source>
</evidence>
<dbReference type="EC" id="2.7.7.58" evidence="2"/>
<proteinExistence type="predicted"/>
<dbReference type="AlphaFoldDB" id="N6W791"/>
<evidence type="ECO:0000256" key="1">
    <source>
        <dbReference type="SAM" id="MobiDB-lite"/>
    </source>
</evidence>
<accession>N6W791</accession>
<dbReference type="HOGENOM" id="CLU_2393215_0_0_11"/>
<dbReference type="EMBL" id="AQHZ01000015">
    <property type="protein sequence ID" value="ENO18395.1"/>
    <property type="molecule type" value="Genomic_DNA"/>
</dbReference>
<dbReference type="GO" id="GO:0016874">
    <property type="term" value="F:ligase activity"/>
    <property type="evidence" value="ECO:0007669"/>
    <property type="project" value="UniProtKB-KW"/>
</dbReference>
<dbReference type="PATRIC" id="fig|888050.3.peg.910"/>
<keyword evidence="2" id="KW-0548">Nucleotidyltransferase</keyword>
<name>N6W791_9ACTO</name>
<gene>
    <name evidence="2" type="primary">entE</name>
    <name evidence="2" type="ORF">HMPREF9004_0964</name>
</gene>
<reference evidence="2 3" key="1">
    <citation type="submission" date="2013-03" db="EMBL/GenBank/DDBJ databases">
        <title>Reference genome for the Human Microbiome Project.</title>
        <authorList>
            <person name="Aqrawi P."/>
            <person name="Ayvaz T."/>
            <person name="Bess C."/>
            <person name="Blankenburg K."/>
            <person name="Coyle M."/>
            <person name="Deng J."/>
            <person name="Forbes L."/>
            <person name="Fowler G."/>
            <person name="Francisco L."/>
            <person name="Fu Q."/>
            <person name="Gibbs R."/>
            <person name="Gross S."/>
            <person name="Gubbala S."/>
            <person name="Hale W."/>
            <person name="Hemphill L."/>
            <person name="Highlander S."/>
            <person name="Hirani K."/>
            <person name="Jackson L."/>
            <person name="Jakkamsetti A."/>
            <person name="Javaid M."/>
            <person name="Jayaseelan J.C."/>
            <person name="Jiang H."/>
            <person name="Joshi V."/>
            <person name="Korchina V."/>
            <person name="Kovar C."/>
            <person name="Lara F."/>
            <person name="Lee S."/>
            <person name="Liu Y."/>
            <person name="Mata R."/>
            <person name="Mathew T."/>
            <person name="Munidasa M."/>
            <person name="Muzny D."/>
            <person name="Nazareth L."/>
            <person name="Ngo R."/>
            <person name="Nguyen L."/>
            <person name="Nguyen N."/>
            <person name="Okwuonu G."/>
            <person name="Ongeri F."/>
            <person name="Palculict T."/>
            <person name="Patil S."/>
            <person name="Petrosino J."/>
            <person name="Pham C."/>
            <person name="Pham P."/>
            <person name="Pu L.-L."/>
            <person name="Qin X."/>
            <person name="Qu J."/>
            <person name="Reid J."/>
            <person name="Ross M."/>
            <person name="Ruth R."/>
            <person name="Saada N."/>
            <person name="San Lucas F."/>
            <person name="Santibanez J."/>
            <person name="Shang Y."/>
            <person name="Simmons D."/>
            <person name="Song X.-Z."/>
            <person name="Tang L.-Y."/>
            <person name="Thornton R."/>
            <person name="Warren J."/>
            <person name="Weissenberger G."/>
            <person name="Wilczek-Boney K."/>
            <person name="Worley K."/>
            <person name="Youmans B."/>
            <person name="Zhang J."/>
            <person name="Zhang L."/>
            <person name="Zhao Z."/>
            <person name="Zhou C."/>
            <person name="Zhu D."/>
            <person name="Zhu Y."/>
        </authorList>
    </citation>
    <scope>NUCLEOTIDE SEQUENCE [LARGE SCALE GENOMIC DNA]</scope>
    <source>
        <strain evidence="2 3">F0333</strain>
    </source>
</reference>
<dbReference type="GO" id="GO:0016779">
    <property type="term" value="F:nucleotidyltransferase activity"/>
    <property type="evidence" value="ECO:0007669"/>
    <property type="project" value="UniProtKB-KW"/>
</dbReference>
<dbReference type="Proteomes" id="UP000013015">
    <property type="component" value="Unassembled WGS sequence"/>
</dbReference>